<dbReference type="SMART" id="SM00052">
    <property type="entry name" value="EAL"/>
    <property type="match status" value="1"/>
</dbReference>
<dbReference type="CDD" id="cd00130">
    <property type="entry name" value="PAS"/>
    <property type="match status" value="1"/>
</dbReference>
<dbReference type="InterPro" id="IPR052155">
    <property type="entry name" value="Biofilm_reg_signaling"/>
</dbReference>
<evidence type="ECO:0000259" key="5">
    <source>
        <dbReference type="PROSITE" id="PS50887"/>
    </source>
</evidence>
<dbReference type="InterPro" id="IPR013767">
    <property type="entry name" value="PAS_fold"/>
</dbReference>
<dbReference type="PANTHER" id="PTHR44757:SF4">
    <property type="entry name" value="DIGUANYLATE CYCLASE DGCE-RELATED"/>
    <property type="match status" value="1"/>
</dbReference>
<dbReference type="Gene3D" id="3.30.70.270">
    <property type="match status" value="1"/>
</dbReference>
<comment type="catalytic activity">
    <reaction evidence="1">
        <text>3',3'-c-di-GMP + H2O = 5'-phosphoguanylyl(3'-&gt;5')guanosine + H(+)</text>
        <dbReference type="Rhea" id="RHEA:24902"/>
        <dbReference type="ChEBI" id="CHEBI:15377"/>
        <dbReference type="ChEBI" id="CHEBI:15378"/>
        <dbReference type="ChEBI" id="CHEBI:58754"/>
        <dbReference type="ChEBI" id="CHEBI:58805"/>
        <dbReference type="EC" id="3.1.4.52"/>
    </reaction>
    <physiologicalReaction direction="left-to-right" evidence="1">
        <dbReference type="Rhea" id="RHEA:24903"/>
    </physiologicalReaction>
</comment>
<comment type="caution">
    <text evidence="6">The sequence shown here is derived from an EMBL/GenBank/DDBJ whole genome shotgun (WGS) entry which is preliminary data.</text>
</comment>
<dbReference type="AlphaFoldDB" id="A0A7X3G7U0"/>
<name>A0A7X3G7U0_9BURK</name>
<evidence type="ECO:0000259" key="2">
    <source>
        <dbReference type="PROSITE" id="PS50112"/>
    </source>
</evidence>
<organism evidence="6 7">
    <name type="scientific">Massilia cellulosiltytica</name>
    <dbReference type="NCBI Taxonomy" id="2683234"/>
    <lineage>
        <taxon>Bacteria</taxon>
        <taxon>Pseudomonadati</taxon>
        <taxon>Pseudomonadota</taxon>
        <taxon>Betaproteobacteria</taxon>
        <taxon>Burkholderiales</taxon>
        <taxon>Oxalobacteraceae</taxon>
        <taxon>Telluria group</taxon>
        <taxon>Massilia</taxon>
    </lineage>
</organism>
<evidence type="ECO:0000313" key="7">
    <source>
        <dbReference type="Proteomes" id="UP000443353"/>
    </source>
</evidence>
<dbReference type="SMART" id="SM00086">
    <property type="entry name" value="PAC"/>
    <property type="match status" value="1"/>
</dbReference>
<dbReference type="CDD" id="cd01949">
    <property type="entry name" value="GGDEF"/>
    <property type="match status" value="1"/>
</dbReference>
<evidence type="ECO:0000259" key="4">
    <source>
        <dbReference type="PROSITE" id="PS50883"/>
    </source>
</evidence>
<dbReference type="Gene3D" id="3.40.50.2300">
    <property type="match status" value="1"/>
</dbReference>
<sequence>MANRVLIISAVTDDVLALRDALGNARDGPFDVEDVCALAPGVLRLAAGGIDAVLVDLALPDAQGMACFDRLYDAARHLPILTLCDLDDEAQAKEAVQRGAQGWLSRGYFDNYLVPQSLRNVIERMKVEQRLYIAQARAQITLNSIGDAVISVDLHGGVDYLNSAAERMTGWSRDEARGRPVDDILAIVDSITGRPIVNPLEYILRGDSTASLEDECVLVDRHGRQLPIEDSAAPIHDWNRQLVGAVMVFRDISRNVALTAKMRHLAQHDFLTNLPSRVLLNDRVALAISLARRSRAYPVLLFLDLDKFKHINDSLGHSVGDQLLQAVAQRLLACVRTSDTVSRYGGDEFVILLADERHPQDAALTAEKILHALATPFLIGEQELHTSTSIGIGVFPFDGTDAVTLIKNADTAMYHAKENGRNNFQFFHQAMNQRAVERQLIESSLRRALEQAEFTLHYQPKVDLQNHRITGVEALLRWMHPEWGLVQPERFIAIAEECGLIVPIGRWVLREACLQTVRWREAGIPGVSIAVNVSAVEFRQRDFFDHALAILEETGADPGCLQLELTETVLMRDVATSADLLARFKAVGVKIAVDDFGTGYSSLSYLSQFPIDVLKIDQSFVRAIDGEAGKNGAIVGAVIDMGKNLHQRVIAEGVEDEEQLAFLKAHKCNEAQGYLFSRPVDAALMQAMFATGIAA</sequence>
<dbReference type="InterPro" id="IPR000014">
    <property type="entry name" value="PAS"/>
</dbReference>
<dbReference type="InterPro" id="IPR001633">
    <property type="entry name" value="EAL_dom"/>
</dbReference>
<dbReference type="Pfam" id="PF00989">
    <property type="entry name" value="PAS"/>
    <property type="match status" value="1"/>
</dbReference>
<feature type="domain" description="EAL" evidence="4">
    <location>
        <begin position="438"/>
        <end position="693"/>
    </location>
</feature>
<dbReference type="CDD" id="cd00156">
    <property type="entry name" value="REC"/>
    <property type="match status" value="1"/>
</dbReference>
<dbReference type="EMBL" id="WSES01000013">
    <property type="protein sequence ID" value="MVW64272.1"/>
    <property type="molecule type" value="Genomic_DNA"/>
</dbReference>
<dbReference type="InterPro" id="IPR029787">
    <property type="entry name" value="Nucleotide_cyclase"/>
</dbReference>
<dbReference type="Gene3D" id="3.20.20.450">
    <property type="entry name" value="EAL domain"/>
    <property type="match status" value="1"/>
</dbReference>
<dbReference type="SUPFAM" id="SSF55073">
    <property type="entry name" value="Nucleotide cyclase"/>
    <property type="match status" value="1"/>
</dbReference>
<dbReference type="Proteomes" id="UP000443353">
    <property type="component" value="Unassembled WGS sequence"/>
</dbReference>
<dbReference type="InterPro" id="IPR000160">
    <property type="entry name" value="GGDEF_dom"/>
</dbReference>
<dbReference type="SUPFAM" id="SSF141868">
    <property type="entry name" value="EAL domain-like"/>
    <property type="match status" value="1"/>
</dbReference>
<dbReference type="NCBIfam" id="TIGR00254">
    <property type="entry name" value="GGDEF"/>
    <property type="match status" value="1"/>
</dbReference>
<dbReference type="InterPro" id="IPR001610">
    <property type="entry name" value="PAC"/>
</dbReference>
<proteinExistence type="predicted"/>
<dbReference type="Pfam" id="PF00990">
    <property type="entry name" value="GGDEF"/>
    <property type="match status" value="1"/>
</dbReference>
<gene>
    <name evidence="6" type="ORF">GPY61_30540</name>
</gene>
<feature type="domain" description="GGDEF" evidence="5">
    <location>
        <begin position="296"/>
        <end position="429"/>
    </location>
</feature>
<dbReference type="SUPFAM" id="SSF52172">
    <property type="entry name" value="CheY-like"/>
    <property type="match status" value="1"/>
</dbReference>
<dbReference type="PROSITE" id="PS50113">
    <property type="entry name" value="PAC"/>
    <property type="match status" value="1"/>
</dbReference>
<evidence type="ECO:0000313" key="6">
    <source>
        <dbReference type="EMBL" id="MVW64272.1"/>
    </source>
</evidence>
<dbReference type="InterPro" id="IPR000700">
    <property type="entry name" value="PAS-assoc_C"/>
</dbReference>
<dbReference type="PROSITE" id="PS50883">
    <property type="entry name" value="EAL"/>
    <property type="match status" value="1"/>
</dbReference>
<evidence type="ECO:0000259" key="3">
    <source>
        <dbReference type="PROSITE" id="PS50113"/>
    </source>
</evidence>
<dbReference type="InterPro" id="IPR035965">
    <property type="entry name" value="PAS-like_dom_sf"/>
</dbReference>
<dbReference type="Pfam" id="PF00563">
    <property type="entry name" value="EAL"/>
    <property type="match status" value="1"/>
</dbReference>
<dbReference type="InterPro" id="IPR035919">
    <property type="entry name" value="EAL_sf"/>
</dbReference>
<dbReference type="FunFam" id="3.30.70.270:FF:000001">
    <property type="entry name" value="Diguanylate cyclase domain protein"/>
    <property type="match status" value="1"/>
</dbReference>
<dbReference type="SUPFAM" id="SSF55785">
    <property type="entry name" value="PYP-like sensor domain (PAS domain)"/>
    <property type="match status" value="1"/>
</dbReference>
<dbReference type="GO" id="GO:0006355">
    <property type="term" value="P:regulation of DNA-templated transcription"/>
    <property type="evidence" value="ECO:0007669"/>
    <property type="project" value="InterPro"/>
</dbReference>
<protein>
    <submittedName>
        <fullName evidence="6">EAL domain-containing protein</fullName>
    </submittedName>
</protein>
<dbReference type="PROSITE" id="PS50887">
    <property type="entry name" value="GGDEF"/>
    <property type="match status" value="1"/>
</dbReference>
<dbReference type="GO" id="GO:0071111">
    <property type="term" value="F:cyclic-guanylate-specific phosphodiesterase activity"/>
    <property type="evidence" value="ECO:0007669"/>
    <property type="project" value="UniProtKB-EC"/>
</dbReference>
<dbReference type="SMART" id="SM00267">
    <property type="entry name" value="GGDEF"/>
    <property type="match status" value="1"/>
</dbReference>
<dbReference type="CDD" id="cd01948">
    <property type="entry name" value="EAL"/>
    <property type="match status" value="1"/>
</dbReference>
<dbReference type="PROSITE" id="PS50112">
    <property type="entry name" value="PAS"/>
    <property type="match status" value="1"/>
</dbReference>
<reference evidence="6 7" key="1">
    <citation type="submission" date="2019-12" db="EMBL/GenBank/DDBJ databases">
        <authorList>
            <person name="Li C."/>
            <person name="Zhao J."/>
        </authorList>
    </citation>
    <scope>NUCLEOTIDE SEQUENCE [LARGE SCALE GENOMIC DNA]</scope>
    <source>
        <strain evidence="6 7">NEAU-DD11</strain>
    </source>
</reference>
<dbReference type="InterPro" id="IPR043128">
    <property type="entry name" value="Rev_trsase/Diguanyl_cyclase"/>
</dbReference>
<dbReference type="PANTHER" id="PTHR44757">
    <property type="entry name" value="DIGUANYLATE CYCLASE DGCP"/>
    <property type="match status" value="1"/>
</dbReference>
<dbReference type="FunFam" id="3.20.20.450:FF:000001">
    <property type="entry name" value="Cyclic di-GMP phosphodiesterase yahA"/>
    <property type="match status" value="1"/>
</dbReference>
<evidence type="ECO:0000256" key="1">
    <source>
        <dbReference type="ARBA" id="ARBA00051114"/>
    </source>
</evidence>
<feature type="domain" description="PAC" evidence="3">
    <location>
        <begin position="212"/>
        <end position="264"/>
    </location>
</feature>
<keyword evidence="7" id="KW-1185">Reference proteome</keyword>
<dbReference type="SMART" id="SM00091">
    <property type="entry name" value="PAS"/>
    <property type="match status" value="1"/>
</dbReference>
<dbReference type="RefSeq" id="WP_160410784.1">
    <property type="nucleotide sequence ID" value="NZ_WSES01000013.1"/>
</dbReference>
<feature type="domain" description="PAS" evidence="2">
    <location>
        <begin position="134"/>
        <end position="207"/>
    </location>
</feature>
<dbReference type="InterPro" id="IPR011006">
    <property type="entry name" value="CheY-like_superfamily"/>
</dbReference>
<accession>A0A7X3G7U0</accession>
<dbReference type="NCBIfam" id="TIGR00229">
    <property type="entry name" value="sensory_box"/>
    <property type="match status" value="1"/>
</dbReference>
<dbReference type="GO" id="GO:0071732">
    <property type="term" value="P:cellular response to nitric oxide"/>
    <property type="evidence" value="ECO:0007669"/>
    <property type="project" value="UniProtKB-ARBA"/>
</dbReference>
<dbReference type="Gene3D" id="3.30.450.20">
    <property type="entry name" value="PAS domain"/>
    <property type="match status" value="1"/>
</dbReference>